<dbReference type="Pfam" id="PF13515">
    <property type="entry name" value="FUSC_2"/>
    <property type="match status" value="1"/>
</dbReference>
<keyword evidence="3 6" id="KW-1133">Transmembrane helix</keyword>
<keyword evidence="4 6" id="KW-0472">Membrane</keyword>
<comment type="subcellular location">
    <subcellularLocation>
        <location evidence="1">Membrane</location>
        <topology evidence="1">Multi-pass membrane protein</topology>
    </subcellularLocation>
</comment>
<dbReference type="InterPro" id="IPR049453">
    <property type="entry name" value="Memb_transporter_dom"/>
</dbReference>
<dbReference type="Pfam" id="PF10337">
    <property type="entry name" value="ArAE_2_N"/>
    <property type="match status" value="1"/>
</dbReference>
<protein>
    <submittedName>
        <fullName evidence="9">Uncharacterized protein</fullName>
    </submittedName>
</protein>
<accession>A0A317SNQ9</accession>
<dbReference type="GO" id="GO:0016020">
    <property type="term" value="C:membrane"/>
    <property type="evidence" value="ECO:0007669"/>
    <property type="project" value="UniProtKB-SubCell"/>
</dbReference>
<feature type="transmembrane region" description="Helical" evidence="6">
    <location>
        <begin position="211"/>
        <end position="232"/>
    </location>
</feature>
<reference evidence="9 10" key="1">
    <citation type="submission" date="2018-03" db="EMBL/GenBank/DDBJ databases">
        <title>Genomes of Pezizomycetes fungi and the evolution of truffles.</title>
        <authorList>
            <person name="Murat C."/>
            <person name="Payen T."/>
            <person name="Noel B."/>
            <person name="Kuo A."/>
            <person name="Martin F.M."/>
        </authorList>
    </citation>
    <scope>NUCLEOTIDE SEQUENCE [LARGE SCALE GENOMIC DNA]</scope>
    <source>
        <strain evidence="9">091103-1</strain>
    </source>
</reference>
<feature type="transmembrane region" description="Helical" evidence="6">
    <location>
        <begin position="268"/>
        <end position="287"/>
    </location>
</feature>
<comment type="caution">
    <text evidence="9">The sequence shown here is derived from an EMBL/GenBank/DDBJ whole genome shotgun (WGS) entry which is preliminary data.</text>
</comment>
<dbReference type="STRING" id="42249.A0A317SNQ9"/>
<feature type="compositionally biased region" description="Low complexity" evidence="5">
    <location>
        <begin position="30"/>
        <end position="51"/>
    </location>
</feature>
<feature type="transmembrane region" description="Helical" evidence="6">
    <location>
        <begin position="299"/>
        <end position="322"/>
    </location>
</feature>
<evidence type="ECO:0000256" key="2">
    <source>
        <dbReference type="ARBA" id="ARBA00022692"/>
    </source>
</evidence>
<dbReference type="AlphaFoldDB" id="A0A317SNQ9"/>
<dbReference type="OrthoDB" id="1924968at2759"/>
<feature type="domain" description="Putative ER transporter 6TM N-terminal" evidence="7">
    <location>
        <begin position="164"/>
        <end position="238"/>
    </location>
</feature>
<dbReference type="PANTHER" id="PTHR47804">
    <property type="entry name" value="60S RIBOSOMAL PROTEIN L19"/>
    <property type="match status" value="1"/>
</dbReference>
<evidence type="ECO:0000256" key="5">
    <source>
        <dbReference type="SAM" id="MobiDB-lite"/>
    </source>
</evidence>
<feature type="domain" description="Integral membrane bound transporter" evidence="8">
    <location>
        <begin position="710"/>
        <end position="834"/>
    </location>
</feature>
<dbReference type="PANTHER" id="PTHR47804:SF3">
    <property type="entry name" value="PROTEIN BRE4"/>
    <property type="match status" value="1"/>
</dbReference>
<keyword evidence="10" id="KW-1185">Reference proteome</keyword>
<evidence type="ECO:0000259" key="8">
    <source>
        <dbReference type="Pfam" id="PF13515"/>
    </source>
</evidence>
<evidence type="ECO:0000259" key="7">
    <source>
        <dbReference type="Pfam" id="PF10337"/>
    </source>
</evidence>
<feature type="region of interest" description="Disordered" evidence="5">
    <location>
        <begin position="1"/>
        <end position="65"/>
    </location>
</feature>
<proteinExistence type="predicted"/>
<evidence type="ECO:0000313" key="9">
    <source>
        <dbReference type="EMBL" id="PWW76035.1"/>
    </source>
</evidence>
<dbReference type="EMBL" id="PYWC01000039">
    <property type="protein sequence ID" value="PWW76035.1"/>
    <property type="molecule type" value="Genomic_DNA"/>
</dbReference>
<dbReference type="PRINTS" id="PR02047">
    <property type="entry name" value="BREFELDNASP4"/>
</dbReference>
<feature type="transmembrane region" description="Helical" evidence="6">
    <location>
        <begin position="824"/>
        <end position="842"/>
    </location>
</feature>
<evidence type="ECO:0000256" key="1">
    <source>
        <dbReference type="ARBA" id="ARBA00004141"/>
    </source>
</evidence>
<evidence type="ECO:0000256" key="6">
    <source>
        <dbReference type="SAM" id="Phobius"/>
    </source>
</evidence>
<keyword evidence="2 6" id="KW-0812">Transmembrane</keyword>
<evidence type="ECO:0000256" key="3">
    <source>
        <dbReference type="ARBA" id="ARBA00022989"/>
    </source>
</evidence>
<feature type="compositionally biased region" description="Basic and acidic residues" evidence="5">
    <location>
        <begin position="12"/>
        <end position="29"/>
    </location>
</feature>
<dbReference type="Proteomes" id="UP000246991">
    <property type="component" value="Unassembled WGS sequence"/>
</dbReference>
<dbReference type="InterPro" id="IPR052430">
    <property type="entry name" value="IVT-Associated"/>
</dbReference>
<feature type="transmembrane region" description="Helical" evidence="6">
    <location>
        <begin position="760"/>
        <end position="778"/>
    </location>
</feature>
<evidence type="ECO:0000313" key="10">
    <source>
        <dbReference type="Proteomes" id="UP000246991"/>
    </source>
</evidence>
<sequence>MALRRTLSPHVQLDEQALRRRKQSSRERPSVYSRSRNSQSSFPSGQSRPSRATSGARTPIDPHSPRASISALHLQHLLENLELDQYNTYGVEELRDGFFDASFYRPIEQNSGEDGEAEPLLPPEISTFKRPWSSPRTLVYSLVEDVRFFFRLTFRTEQGFSLAKSFLAYFAGYILCLVPRSQGWLGRYPYWVAVATLFNHPGRTLGAQIDATVACSVGAAFGLAVGCLALEVASSTHNAQVGRGGVIAAFWVIFIGAASWIRCSLVKLYQLMISVGLAIIFLCLVGSDALDSTGSWDRGVLWEFGIPWVVGLGICLIINIVIRPDAGGKAVAAALHKAVISAMGGLVLPRPYSPATHQSMNLQLVNLSEAIRDMRGEIVISYLRPDDAEQLRNLMQAVIRDIMAIKPDGNLFEGQSSHEAGAGEGVGQARHSIVIEIEPPGVRSAGASSLASSTEDYLKIVRDTMEVPARELINAMTEALLGCDKELMSYAGYKKLLGSFEDYRGISLGSSRDRLRAAMRVFDESDISLIDHQNLPSAYSAHPELVEMFLFIHPLRQTADSVGNLADNVLRVVGTRRRKRIFLPSYPLQKALYRTNPQVRHDRGGLTAGYYFRSKQNIEKAMETYQGKSFIPSPMSPVAGGGWAPETEPKAMSSHPPATAEPRTLRYRAWRVVHRFQQWETRFAFKVVFVTIVLSIPAWVESSRVWYLGNECWWSVIAAWFMMHPRVGGNAQDLITRSITAAVGSVWAGLGHAAGGGNPFVLAVFTAIFMIPCMFRFTSSSHPRSGLMGCISYSVVSLSARTLHGSTMDIPSPAKIAWTRGVSLIVGIVSAVVVNWVIWPFVARHELRKSLSFMMLNLGISYRGVVAR</sequence>
<feature type="transmembrane region" description="Helical" evidence="6">
    <location>
        <begin position="244"/>
        <end position="261"/>
    </location>
</feature>
<gene>
    <name evidence="9" type="ORF">C7212DRAFT_195184</name>
</gene>
<dbReference type="InterPro" id="IPR018823">
    <property type="entry name" value="ArAE_2_N"/>
</dbReference>
<feature type="transmembrane region" description="Helical" evidence="6">
    <location>
        <begin position="683"/>
        <end position="700"/>
    </location>
</feature>
<evidence type="ECO:0000256" key="4">
    <source>
        <dbReference type="ARBA" id="ARBA00023136"/>
    </source>
</evidence>
<dbReference type="InterPro" id="IPR023244">
    <property type="entry name" value="Brefeldin_A-sensitivity_4"/>
</dbReference>
<organism evidence="9 10">
    <name type="scientific">Tuber magnatum</name>
    <name type="common">white Piedmont truffle</name>
    <dbReference type="NCBI Taxonomy" id="42249"/>
    <lineage>
        <taxon>Eukaryota</taxon>
        <taxon>Fungi</taxon>
        <taxon>Dikarya</taxon>
        <taxon>Ascomycota</taxon>
        <taxon>Pezizomycotina</taxon>
        <taxon>Pezizomycetes</taxon>
        <taxon>Pezizales</taxon>
        <taxon>Tuberaceae</taxon>
        <taxon>Tuber</taxon>
    </lineage>
</organism>
<name>A0A317SNQ9_9PEZI</name>